<dbReference type="GeneID" id="17293773"/>
<reference evidence="3" key="3">
    <citation type="submission" date="2016-03" db="UniProtKB">
        <authorList>
            <consortium name="EnsemblProtists"/>
        </authorList>
    </citation>
    <scope>IDENTIFICATION</scope>
</reference>
<feature type="compositionally biased region" description="Basic and acidic residues" evidence="1">
    <location>
        <begin position="80"/>
        <end position="89"/>
    </location>
</feature>
<dbReference type="Proteomes" id="UP000011087">
    <property type="component" value="Unassembled WGS sequence"/>
</dbReference>
<accession>L1IMB3</accession>
<evidence type="ECO:0000313" key="4">
    <source>
        <dbReference type="Proteomes" id="UP000011087"/>
    </source>
</evidence>
<gene>
    <name evidence="2" type="ORF">GUITHDRAFT_155063</name>
</gene>
<protein>
    <submittedName>
        <fullName evidence="2 3">Uncharacterized protein</fullName>
    </submittedName>
</protein>
<evidence type="ECO:0000313" key="3">
    <source>
        <dbReference type="EnsemblProtists" id="EKX37044"/>
    </source>
</evidence>
<reference evidence="2 4" key="1">
    <citation type="journal article" date="2012" name="Nature">
        <title>Algal genomes reveal evolutionary mosaicism and the fate of nucleomorphs.</title>
        <authorList>
            <consortium name="DOE Joint Genome Institute"/>
            <person name="Curtis B.A."/>
            <person name="Tanifuji G."/>
            <person name="Burki F."/>
            <person name="Gruber A."/>
            <person name="Irimia M."/>
            <person name="Maruyama S."/>
            <person name="Arias M.C."/>
            <person name="Ball S.G."/>
            <person name="Gile G.H."/>
            <person name="Hirakawa Y."/>
            <person name="Hopkins J.F."/>
            <person name="Kuo A."/>
            <person name="Rensing S.A."/>
            <person name="Schmutz J."/>
            <person name="Symeonidi A."/>
            <person name="Elias M."/>
            <person name="Eveleigh R.J."/>
            <person name="Herman E.K."/>
            <person name="Klute M.J."/>
            <person name="Nakayama T."/>
            <person name="Obornik M."/>
            <person name="Reyes-Prieto A."/>
            <person name="Armbrust E.V."/>
            <person name="Aves S.J."/>
            <person name="Beiko R.G."/>
            <person name="Coutinho P."/>
            <person name="Dacks J.B."/>
            <person name="Durnford D.G."/>
            <person name="Fast N.M."/>
            <person name="Green B.R."/>
            <person name="Grisdale C.J."/>
            <person name="Hempel F."/>
            <person name="Henrissat B."/>
            <person name="Hoppner M.P."/>
            <person name="Ishida K."/>
            <person name="Kim E."/>
            <person name="Koreny L."/>
            <person name="Kroth P.G."/>
            <person name="Liu Y."/>
            <person name="Malik S.B."/>
            <person name="Maier U.G."/>
            <person name="McRose D."/>
            <person name="Mock T."/>
            <person name="Neilson J.A."/>
            <person name="Onodera N.T."/>
            <person name="Poole A.M."/>
            <person name="Pritham E.J."/>
            <person name="Richards T.A."/>
            <person name="Rocap G."/>
            <person name="Roy S.W."/>
            <person name="Sarai C."/>
            <person name="Schaack S."/>
            <person name="Shirato S."/>
            <person name="Slamovits C.H."/>
            <person name="Spencer D.F."/>
            <person name="Suzuki S."/>
            <person name="Worden A.Z."/>
            <person name="Zauner S."/>
            <person name="Barry K."/>
            <person name="Bell C."/>
            <person name="Bharti A.K."/>
            <person name="Crow J.A."/>
            <person name="Grimwood J."/>
            <person name="Kramer R."/>
            <person name="Lindquist E."/>
            <person name="Lucas S."/>
            <person name="Salamov A."/>
            <person name="McFadden G.I."/>
            <person name="Lane C.E."/>
            <person name="Keeling P.J."/>
            <person name="Gray M.W."/>
            <person name="Grigoriev I.V."/>
            <person name="Archibald J.M."/>
        </authorList>
    </citation>
    <scope>NUCLEOTIDE SEQUENCE</scope>
    <source>
        <strain evidence="2 4">CCMP2712</strain>
    </source>
</reference>
<dbReference type="EMBL" id="JH993064">
    <property type="protein sequence ID" value="EKX37044.1"/>
    <property type="molecule type" value="Genomic_DNA"/>
</dbReference>
<sequence>MPCSEHVNDLATVVLYARDSQQGNLVIGHIAVPVLRVRQAMREEGWYEMRTQKGEVVSSPTGKSSILVRFFWIDHAKDWSEQSRSEGKEPSGIQKENQVFM</sequence>
<evidence type="ECO:0000313" key="2">
    <source>
        <dbReference type="EMBL" id="EKX37044.1"/>
    </source>
</evidence>
<evidence type="ECO:0000256" key="1">
    <source>
        <dbReference type="SAM" id="MobiDB-lite"/>
    </source>
</evidence>
<organism evidence="2">
    <name type="scientific">Guillardia theta (strain CCMP2712)</name>
    <name type="common">Cryptophyte</name>
    <dbReference type="NCBI Taxonomy" id="905079"/>
    <lineage>
        <taxon>Eukaryota</taxon>
        <taxon>Cryptophyceae</taxon>
        <taxon>Pyrenomonadales</taxon>
        <taxon>Geminigeraceae</taxon>
        <taxon>Guillardia</taxon>
    </lineage>
</organism>
<feature type="region of interest" description="Disordered" evidence="1">
    <location>
        <begin position="80"/>
        <end position="101"/>
    </location>
</feature>
<proteinExistence type="predicted"/>
<reference evidence="4" key="2">
    <citation type="submission" date="2012-11" db="EMBL/GenBank/DDBJ databases">
        <authorList>
            <person name="Kuo A."/>
            <person name="Curtis B.A."/>
            <person name="Tanifuji G."/>
            <person name="Burki F."/>
            <person name="Gruber A."/>
            <person name="Irimia M."/>
            <person name="Maruyama S."/>
            <person name="Arias M.C."/>
            <person name="Ball S.G."/>
            <person name="Gile G.H."/>
            <person name="Hirakawa Y."/>
            <person name="Hopkins J.F."/>
            <person name="Rensing S.A."/>
            <person name="Schmutz J."/>
            <person name="Symeonidi A."/>
            <person name="Elias M."/>
            <person name="Eveleigh R.J."/>
            <person name="Herman E.K."/>
            <person name="Klute M.J."/>
            <person name="Nakayama T."/>
            <person name="Obornik M."/>
            <person name="Reyes-Prieto A."/>
            <person name="Armbrust E.V."/>
            <person name="Aves S.J."/>
            <person name="Beiko R.G."/>
            <person name="Coutinho P."/>
            <person name="Dacks J.B."/>
            <person name="Durnford D.G."/>
            <person name="Fast N.M."/>
            <person name="Green B.R."/>
            <person name="Grisdale C."/>
            <person name="Hempe F."/>
            <person name="Henrissat B."/>
            <person name="Hoppner M.P."/>
            <person name="Ishida K.-I."/>
            <person name="Kim E."/>
            <person name="Koreny L."/>
            <person name="Kroth P.G."/>
            <person name="Liu Y."/>
            <person name="Malik S.-B."/>
            <person name="Maier U.G."/>
            <person name="McRose D."/>
            <person name="Mock T."/>
            <person name="Neilson J.A."/>
            <person name="Onodera N.T."/>
            <person name="Poole A.M."/>
            <person name="Pritham E.J."/>
            <person name="Richards T.A."/>
            <person name="Rocap G."/>
            <person name="Roy S.W."/>
            <person name="Sarai C."/>
            <person name="Schaack S."/>
            <person name="Shirato S."/>
            <person name="Slamovits C.H."/>
            <person name="Spencer D.F."/>
            <person name="Suzuki S."/>
            <person name="Worden A.Z."/>
            <person name="Zauner S."/>
            <person name="Barry K."/>
            <person name="Bell C."/>
            <person name="Bharti A.K."/>
            <person name="Crow J.A."/>
            <person name="Grimwood J."/>
            <person name="Kramer R."/>
            <person name="Lindquist E."/>
            <person name="Lucas S."/>
            <person name="Salamov A."/>
            <person name="McFadden G.I."/>
            <person name="Lane C.E."/>
            <person name="Keeling P.J."/>
            <person name="Gray M.W."/>
            <person name="Grigoriev I.V."/>
            <person name="Archibald J.M."/>
        </authorList>
    </citation>
    <scope>NUCLEOTIDE SEQUENCE</scope>
    <source>
        <strain evidence="4">CCMP2712</strain>
    </source>
</reference>
<keyword evidence="4" id="KW-1185">Reference proteome</keyword>
<dbReference type="RefSeq" id="XP_005824024.1">
    <property type="nucleotide sequence ID" value="XM_005823967.1"/>
</dbReference>
<dbReference type="HOGENOM" id="CLU_2297048_0_0_1"/>
<dbReference type="KEGG" id="gtt:GUITHDRAFT_155063"/>
<name>L1IMB3_GUITC</name>
<dbReference type="AlphaFoldDB" id="L1IMB3"/>
<dbReference type="EnsemblProtists" id="EKX37044">
    <property type="protein sequence ID" value="EKX37044"/>
    <property type="gene ID" value="GUITHDRAFT_155063"/>
</dbReference>
<dbReference type="PaxDb" id="55529-EKX37044"/>